<comment type="caution">
    <text evidence="2">The sequence shown here is derived from an EMBL/GenBank/DDBJ whole genome shotgun (WGS) entry which is preliminary data.</text>
</comment>
<organism evidence="2 3">
    <name type="scientific">Tenacibaculum pelagium</name>
    <dbReference type="NCBI Taxonomy" id="2759527"/>
    <lineage>
        <taxon>Bacteria</taxon>
        <taxon>Pseudomonadati</taxon>
        <taxon>Bacteroidota</taxon>
        <taxon>Flavobacteriia</taxon>
        <taxon>Flavobacteriales</taxon>
        <taxon>Flavobacteriaceae</taxon>
        <taxon>Tenacibaculum</taxon>
    </lineage>
</organism>
<keyword evidence="1" id="KW-0472">Membrane</keyword>
<dbReference type="EMBL" id="JACGLS010000001">
    <property type="protein sequence ID" value="MBA6155044.1"/>
    <property type="molecule type" value="Genomic_DNA"/>
</dbReference>
<reference evidence="2 3" key="1">
    <citation type="submission" date="2020-07" db="EMBL/GenBank/DDBJ databases">
        <title>Bacterium isolated from marine sediment.</title>
        <authorList>
            <person name="Shang D."/>
            <person name="Du Z.-J."/>
        </authorList>
    </citation>
    <scope>NUCLEOTIDE SEQUENCE [LARGE SCALE GENOMIC DNA]</scope>
    <source>
        <strain evidence="2 3">S7007</strain>
    </source>
</reference>
<name>A0A839ALF5_9FLAO</name>
<gene>
    <name evidence="2" type="ORF">H3Z83_00700</name>
</gene>
<feature type="transmembrane region" description="Helical" evidence="1">
    <location>
        <begin position="85"/>
        <end position="103"/>
    </location>
</feature>
<keyword evidence="1" id="KW-0812">Transmembrane</keyword>
<accession>A0A839ALF5</accession>
<sequence>MTNSNKPNTVFWVTGIIALIWNAMGVMAYVAQAYMTDEMKAALPEAERALYDDIPAWYTAAFAIAVFAGLLGCVLLLMKKKLAKPVFLISLIGIVIQMFYNFFMSRAAEVYGPGGMVMPIMVIIIGVFLYYYAKKSEAKGWLS</sequence>
<keyword evidence="3" id="KW-1185">Reference proteome</keyword>
<evidence type="ECO:0000256" key="1">
    <source>
        <dbReference type="SAM" id="Phobius"/>
    </source>
</evidence>
<feature type="transmembrane region" description="Helical" evidence="1">
    <location>
        <begin position="57"/>
        <end position="78"/>
    </location>
</feature>
<dbReference type="Proteomes" id="UP000563906">
    <property type="component" value="Unassembled WGS sequence"/>
</dbReference>
<evidence type="ECO:0008006" key="4">
    <source>
        <dbReference type="Google" id="ProtNLM"/>
    </source>
</evidence>
<evidence type="ECO:0000313" key="2">
    <source>
        <dbReference type="EMBL" id="MBA6155044.1"/>
    </source>
</evidence>
<dbReference type="AlphaFoldDB" id="A0A839ALF5"/>
<dbReference type="RefSeq" id="WP_182123559.1">
    <property type="nucleotide sequence ID" value="NZ_JACGLS010000001.1"/>
</dbReference>
<keyword evidence="1" id="KW-1133">Transmembrane helix</keyword>
<protein>
    <recommendedName>
        <fullName evidence="4">Sugar transporter</fullName>
    </recommendedName>
</protein>
<feature type="transmembrane region" description="Helical" evidence="1">
    <location>
        <begin position="115"/>
        <end position="133"/>
    </location>
</feature>
<evidence type="ECO:0000313" key="3">
    <source>
        <dbReference type="Proteomes" id="UP000563906"/>
    </source>
</evidence>
<proteinExistence type="predicted"/>